<sequence length="297" mass="33335">MDITKQTLSSLYTAVNAAFARGLAMHSPQWASIATEMPSSTSQENYDWLGEFSSLKEWIGARQINKAKTYSYVIKNVKHEGTEGIPADYIEDNRYPNLMKKFEDMGYAAQTHPDQLVFALLANGFTQTCYDGQNFFDTDHPVGKEGQEESVSNMQAGSNPAWFLLDTRRPLKPLIFQKRRDYRLQAKTDAGNSDHVFMTDEYLYGVDARVNAGFGFWQLAFGSKATLDEDNFNSAMETMMGYKSDQGRKLGVMPNLLVVGPKNRAKAKAVIEAENKAQGESNTNYKAVEVLVVPWLD</sequence>
<comment type="caution">
    <text evidence="2">The sequence shown here is derived from an EMBL/GenBank/DDBJ whole genome shotgun (WGS) entry which is preliminary data.</text>
</comment>
<dbReference type="EMBL" id="JBELOE010000064">
    <property type="protein sequence ID" value="MER2490691.1"/>
    <property type="molecule type" value="Genomic_DNA"/>
</dbReference>
<dbReference type="Proteomes" id="UP001467690">
    <property type="component" value="Unassembled WGS sequence"/>
</dbReference>
<proteinExistence type="predicted"/>
<reference evidence="2 3" key="1">
    <citation type="submission" date="2024-06" db="EMBL/GenBank/DDBJ databases">
        <authorList>
            <person name="Chen R.Y."/>
        </authorList>
    </citation>
    <scope>NUCLEOTIDE SEQUENCE [LARGE SCALE GENOMIC DNA]</scope>
    <source>
        <strain evidence="2 3">D2</strain>
    </source>
</reference>
<evidence type="ECO:0000259" key="1">
    <source>
        <dbReference type="Pfam" id="PF10124"/>
    </source>
</evidence>
<name>A0ABV1RD36_9ALTE</name>
<gene>
    <name evidence="2" type="ORF">ABS311_02175</name>
</gene>
<accession>A0ABV1RD36</accession>
<evidence type="ECO:0000313" key="3">
    <source>
        <dbReference type="Proteomes" id="UP001467690"/>
    </source>
</evidence>
<keyword evidence="3" id="KW-1185">Reference proteome</keyword>
<dbReference type="InterPro" id="IPR018774">
    <property type="entry name" value="Phage_Mu_GpT"/>
</dbReference>
<organism evidence="2 3">
    <name type="scientific">Catenovulum sediminis</name>
    <dbReference type="NCBI Taxonomy" id="1740262"/>
    <lineage>
        <taxon>Bacteria</taxon>
        <taxon>Pseudomonadati</taxon>
        <taxon>Pseudomonadota</taxon>
        <taxon>Gammaproteobacteria</taxon>
        <taxon>Alteromonadales</taxon>
        <taxon>Alteromonadaceae</taxon>
        <taxon>Catenovulum</taxon>
    </lineage>
</organism>
<dbReference type="RefSeq" id="WP_350400443.1">
    <property type="nucleotide sequence ID" value="NZ_JBELOE010000064.1"/>
</dbReference>
<evidence type="ECO:0000313" key="2">
    <source>
        <dbReference type="EMBL" id="MER2490691.1"/>
    </source>
</evidence>
<protein>
    <submittedName>
        <fullName evidence="2">Mu-like prophage major head subunit gpT family protein</fullName>
    </submittedName>
</protein>
<feature type="domain" description="Bacteriophage Mu GpT" evidence="1">
    <location>
        <begin position="8"/>
        <end position="296"/>
    </location>
</feature>
<dbReference type="Pfam" id="PF10124">
    <property type="entry name" value="Mu-like_gpT"/>
    <property type="match status" value="1"/>
</dbReference>